<dbReference type="SUPFAM" id="SSF101936">
    <property type="entry name" value="DNA-binding pseudobarrel domain"/>
    <property type="match status" value="1"/>
</dbReference>
<protein>
    <recommendedName>
        <fullName evidence="8">Replication factor A C-terminal domain-containing protein</fullName>
    </recommendedName>
</protein>
<keyword evidence="2" id="KW-0805">Transcription regulation</keyword>
<proteinExistence type="predicted"/>
<dbReference type="Gene3D" id="2.40.50.140">
    <property type="entry name" value="Nucleic acid-binding proteins"/>
    <property type="match status" value="2"/>
</dbReference>
<dbReference type="EMBL" id="SDMP01000002">
    <property type="protein sequence ID" value="RYR74525.1"/>
    <property type="molecule type" value="Genomic_DNA"/>
</dbReference>
<evidence type="ECO:0000313" key="6">
    <source>
        <dbReference type="EMBL" id="RYR74525.1"/>
    </source>
</evidence>
<gene>
    <name evidence="6" type="ORF">Ahy_A02g009263</name>
</gene>
<keyword evidence="5" id="KW-0539">Nucleus</keyword>
<dbReference type="GO" id="GO:0003677">
    <property type="term" value="F:DNA binding"/>
    <property type="evidence" value="ECO:0007669"/>
    <property type="project" value="UniProtKB-KW"/>
</dbReference>
<reference evidence="6 7" key="1">
    <citation type="submission" date="2019-01" db="EMBL/GenBank/DDBJ databases">
        <title>Sequencing of cultivated peanut Arachis hypogaea provides insights into genome evolution and oil improvement.</title>
        <authorList>
            <person name="Chen X."/>
        </authorList>
    </citation>
    <scope>NUCLEOTIDE SEQUENCE [LARGE SCALE GENOMIC DNA]</scope>
    <source>
        <strain evidence="7">cv. Fuhuasheng</strain>
        <tissue evidence="6">Leaves</tissue>
    </source>
</reference>
<evidence type="ECO:0008006" key="8">
    <source>
        <dbReference type="Google" id="ProtNLM"/>
    </source>
</evidence>
<evidence type="ECO:0000256" key="3">
    <source>
        <dbReference type="ARBA" id="ARBA00023125"/>
    </source>
</evidence>
<dbReference type="GO" id="GO:0005634">
    <property type="term" value="C:nucleus"/>
    <property type="evidence" value="ECO:0007669"/>
    <property type="project" value="UniProtKB-SubCell"/>
</dbReference>
<dbReference type="InterPro" id="IPR015300">
    <property type="entry name" value="DNA-bd_pseudobarrel_sf"/>
</dbReference>
<keyword evidence="3" id="KW-0238">DNA-binding</keyword>
<keyword evidence="7" id="KW-1185">Reference proteome</keyword>
<dbReference type="AlphaFoldDB" id="A0A445EGG9"/>
<name>A0A445EGG9_ARAHY</name>
<dbReference type="InterPro" id="IPR012340">
    <property type="entry name" value="NA-bd_OB-fold"/>
</dbReference>
<evidence type="ECO:0000256" key="1">
    <source>
        <dbReference type="ARBA" id="ARBA00004123"/>
    </source>
</evidence>
<evidence type="ECO:0000256" key="5">
    <source>
        <dbReference type="ARBA" id="ARBA00023242"/>
    </source>
</evidence>
<evidence type="ECO:0000256" key="4">
    <source>
        <dbReference type="ARBA" id="ARBA00023163"/>
    </source>
</evidence>
<evidence type="ECO:0000256" key="2">
    <source>
        <dbReference type="ARBA" id="ARBA00023015"/>
    </source>
</evidence>
<evidence type="ECO:0000313" key="7">
    <source>
        <dbReference type="Proteomes" id="UP000289738"/>
    </source>
</evidence>
<dbReference type="Proteomes" id="UP000289738">
    <property type="component" value="Chromosome A02"/>
</dbReference>
<accession>A0A445EGG9</accession>
<comment type="caution">
    <text evidence="6">The sequence shown here is derived from an EMBL/GenBank/DDBJ whole genome shotgun (WGS) entry which is preliminary data.</text>
</comment>
<sequence length="582" mass="65452">MLDVDFHRLDQTCVFCPSAETNENEDPNPDFYRLLFLALNPVAIHFQLPYSDLRWVAVLGPFYRAFRHKLDDFMMFKDNHGNEFRVMLDKVGHIAFFSNGFRSMVAAYNIRHGVWLRAYYQGDGTLCISIRNLNGTRIVYPRSQSNSIPTVRRLINVDQCRDAVSRDVFRTGDVIPPFAFPYTPPPSPRLHNKNGSPDYRANTFRCPIYCAFTASRTSQVRRDDNLSPWPHGNYASEFGTLLNANKSTEYIIVLQFAKMKFYNGVMTITNTNFTTKILVNADLEVVKKFRQKYVSFKQHFILFASTDLASDFVNLICSSRLIGLGHKQTTNVEVIGRVERHSPCEDFLTLTPYASISHNKDTIEKSTYFTCGTVVDVDKNHAWWYKACKRCTQVRVLDETDTTIFVLFENASSKFLGVSAADLRCNAVTKGYGMDEFPEELNALDSQNLINLVSISDLFDVPVVISGANHYFHSYRFMSTVSLLIPGSQKLPTTPAASVGVSNDPDKVGVVVVSTTPLNSKDATPCAVEGASMVTHTPMKWICVRSVDGGSSRVPSIASRNLLPAFDKNITKEHTNPSGMDI</sequence>
<keyword evidence="4" id="KW-0804">Transcription</keyword>
<organism evidence="6 7">
    <name type="scientific">Arachis hypogaea</name>
    <name type="common">Peanut</name>
    <dbReference type="NCBI Taxonomy" id="3818"/>
    <lineage>
        <taxon>Eukaryota</taxon>
        <taxon>Viridiplantae</taxon>
        <taxon>Streptophyta</taxon>
        <taxon>Embryophyta</taxon>
        <taxon>Tracheophyta</taxon>
        <taxon>Spermatophyta</taxon>
        <taxon>Magnoliopsida</taxon>
        <taxon>eudicotyledons</taxon>
        <taxon>Gunneridae</taxon>
        <taxon>Pentapetalae</taxon>
        <taxon>rosids</taxon>
        <taxon>fabids</taxon>
        <taxon>Fabales</taxon>
        <taxon>Fabaceae</taxon>
        <taxon>Papilionoideae</taxon>
        <taxon>50 kb inversion clade</taxon>
        <taxon>dalbergioids sensu lato</taxon>
        <taxon>Dalbergieae</taxon>
        <taxon>Pterocarpus clade</taxon>
        <taxon>Arachis</taxon>
    </lineage>
</organism>
<comment type="subcellular location">
    <subcellularLocation>
        <location evidence="1">Nucleus</location>
    </subcellularLocation>
</comment>